<dbReference type="SUPFAM" id="SSF47661">
    <property type="entry name" value="t-snare proteins"/>
    <property type="match status" value="1"/>
</dbReference>
<gene>
    <name evidence="3" type="ORF">NERG_00105</name>
    <name evidence="4" type="ORF">NESG_00983</name>
</gene>
<keyword evidence="1" id="KW-0812">Transmembrane</keyword>
<feature type="domain" description="T-SNARE coiled-coil homology" evidence="2">
    <location>
        <begin position="194"/>
        <end position="256"/>
    </location>
</feature>
<evidence type="ECO:0000313" key="4">
    <source>
        <dbReference type="EMBL" id="KFG26827.1"/>
    </source>
</evidence>
<evidence type="ECO:0000313" key="3">
    <source>
        <dbReference type="EMBL" id="EHY66465.1"/>
    </source>
</evidence>
<dbReference type="EMBL" id="JH604633">
    <property type="protein sequence ID" value="EHY66465.1"/>
    <property type="molecule type" value="Genomic_DNA"/>
</dbReference>
<dbReference type="InterPro" id="IPR000727">
    <property type="entry name" value="T_SNARE_dom"/>
</dbReference>
<keyword evidence="5" id="KW-1185">Reference proteome</keyword>
<dbReference type="Gene3D" id="1.20.58.70">
    <property type="match status" value="1"/>
</dbReference>
<dbReference type="EMBL" id="AKIJ01000002">
    <property type="protein sequence ID" value="KFG26827.1"/>
    <property type="molecule type" value="Genomic_DNA"/>
</dbReference>
<dbReference type="OrthoDB" id="10255013at2759"/>
<reference evidence="4 5" key="3">
    <citation type="journal article" date="2014" name="Genome Announc.">
        <title>Genome Sequence of the Microsporidian Species Nematocida sp1 Strain ERTm6 (ATCC PRA-372).</title>
        <authorList>
            <person name="Bakowski M.A."/>
            <person name="Priest M."/>
            <person name="Young S."/>
            <person name="Cuomo C.A."/>
            <person name="Troemel E.R."/>
        </authorList>
    </citation>
    <scope>NUCLEOTIDE SEQUENCE [LARGE SCALE GENOMIC DNA]</scope>
    <source>
        <strain evidence="4 5">ERTm6</strain>
    </source>
</reference>
<proteinExistence type="predicted"/>
<dbReference type="HOGENOM" id="CLU_956741_0_0_1"/>
<keyword evidence="1" id="KW-0472">Membrane</keyword>
<accession>H8Z934</accession>
<dbReference type="InterPro" id="IPR010989">
    <property type="entry name" value="SNARE"/>
</dbReference>
<dbReference type="InterPro" id="IPR006011">
    <property type="entry name" value="Syntaxin_N"/>
</dbReference>
<accession>A0A086J3V9</accession>
<dbReference type="Pfam" id="PF00804">
    <property type="entry name" value="Syntaxin"/>
    <property type="match status" value="1"/>
</dbReference>
<organism evidence="3">
    <name type="scientific">Nematocida ausubeli (strain ATCC PRA-371 / ERTm2)</name>
    <name type="common">Nematode killer fungus</name>
    <dbReference type="NCBI Taxonomy" id="1913371"/>
    <lineage>
        <taxon>Eukaryota</taxon>
        <taxon>Fungi</taxon>
        <taxon>Fungi incertae sedis</taxon>
        <taxon>Microsporidia</taxon>
        <taxon>Nematocida</taxon>
    </lineage>
</organism>
<evidence type="ECO:0000313" key="5">
    <source>
        <dbReference type="Proteomes" id="UP000054524"/>
    </source>
</evidence>
<protein>
    <recommendedName>
        <fullName evidence="2">t-SNARE coiled-coil homology domain-containing protein</fullName>
    </recommendedName>
</protein>
<dbReference type="STRING" id="944018.H8Z934"/>
<dbReference type="GO" id="GO:0016192">
    <property type="term" value="P:vesicle-mediated transport"/>
    <property type="evidence" value="ECO:0007669"/>
    <property type="project" value="InterPro"/>
</dbReference>
<keyword evidence="1" id="KW-1133">Transmembrane helix</keyword>
<dbReference type="PROSITE" id="PS50192">
    <property type="entry name" value="T_SNARE"/>
    <property type="match status" value="1"/>
</dbReference>
<dbReference type="Proteomes" id="UP000054524">
    <property type="component" value="Unassembled WGS sequence"/>
</dbReference>
<evidence type="ECO:0000259" key="2">
    <source>
        <dbReference type="PROSITE" id="PS50192"/>
    </source>
</evidence>
<feature type="transmembrane region" description="Helical" evidence="1">
    <location>
        <begin position="269"/>
        <end position="290"/>
    </location>
</feature>
<sequence>MIFIGSFVDGGDWLFYAYKKGGTLFSMSELLEFLNKAKATNETISALVECVSIADALKTKARHTDENQLHHIVEAMESLYKDFKKRTCVIKQDITRMKEENSQHLDKYGFDRSFATRNSFMQNLLRRLSLVIQDFGRVQGGFASNQKERLKEQYLIANPQATEKELHYLGEKEKGKLLLQSAFTLGNKKAKEALILAEERRNSLEALLEGISDLKDLTDDFSAIIRNDTCEMDRIHVGVNYANVQTGTSCKLITNTTNRKIKIFKAKKTTTLIFVAMLFAILFLLIFKIAH</sequence>
<name>H8Z934_NEMA1</name>
<dbReference type="GO" id="GO:0016020">
    <property type="term" value="C:membrane"/>
    <property type="evidence" value="ECO:0007669"/>
    <property type="project" value="InterPro"/>
</dbReference>
<reference evidence="3" key="1">
    <citation type="submission" date="2011-03" db="EMBL/GenBank/DDBJ databases">
        <title>The Genome Sequence of Nematocida sp1 strain ERTm2.</title>
        <authorList>
            <consortium name="The Broad Institute Genome Sequencing Platform"/>
            <consortium name="The Broad Institute Genome Sequencing Center for Infectious Disease"/>
            <person name="Cuomo C."/>
            <person name="Troemel E."/>
            <person name="Young S.K."/>
            <person name="Zeng Q."/>
            <person name="Gargeya S."/>
            <person name="Fitzgerald M."/>
            <person name="Haas B."/>
            <person name="Abouelleil A."/>
            <person name="Alvarado L."/>
            <person name="Arachchi H.M."/>
            <person name="Berlin A."/>
            <person name="Brown A."/>
            <person name="Chapman S.B."/>
            <person name="Chen Z."/>
            <person name="Dunbar C."/>
            <person name="Freedman E."/>
            <person name="Gearin G."/>
            <person name="Gellesch M."/>
            <person name="Goldberg J."/>
            <person name="Griggs A."/>
            <person name="Gujja S."/>
            <person name="Heilman E.R."/>
            <person name="Heiman D."/>
            <person name="Howarth C."/>
            <person name="Larson L."/>
            <person name="Lui A."/>
            <person name="MacDonald P.J.P."/>
            <person name="Mehta T."/>
            <person name="Montmayeur A."/>
            <person name="Murphy C."/>
            <person name="Neiman D."/>
            <person name="Pearson M."/>
            <person name="Priest M."/>
            <person name="Roberts A."/>
            <person name="Saif S."/>
            <person name="Shea T."/>
            <person name="Shenoy N."/>
            <person name="Sisk P."/>
            <person name="Stolte C."/>
            <person name="Sykes S."/>
            <person name="White J."/>
            <person name="Yandava C."/>
            <person name="Wortman J."/>
            <person name="Nusbaum C."/>
            <person name="Birren B."/>
        </authorList>
    </citation>
    <scope>NUCLEOTIDE SEQUENCE</scope>
    <source>
        <strain evidence="3">ERTm2</strain>
    </source>
</reference>
<dbReference type="AlphaFoldDB" id="H8Z934"/>
<dbReference type="Proteomes" id="UP000005622">
    <property type="component" value="Unassembled WGS sequence"/>
</dbReference>
<reference evidence="4" key="2">
    <citation type="submission" date="2012-10" db="EMBL/GenBank/DDBJ databases">
        <authorList>
            <consortium name="The Broad Institute Genome Sequencing Platform"/>
            <consortium name="The Broad Institute Genome Sequencing Center for Infectious Disease"/>
            <person name="Cuomo C."/>
            <person name="Troemel E."/>
            <person name="Walker B."/>
            <person name="Young S.K."/>
            <person name="Zeng Q."/>
            <person name="Gargeya S."/>
            <person name="Fitzgerald M."/>
            <person name="Haas B."/>
            <person name="Abouelleil A."/>
            <person name="Alvarado L."/>
            <person name="Arachchi H.M."/>
            <person name="Berlin A.M."/>
            <person name="Chapman S.B."/>
            <person name="Goldberg J."/>
            <person name="Griggs A."/>
            <person name="Gujja S."/>
            <person name="Hansen M."/>
            <person name="Howarth C."/>
            <person name="Imamovic A."/>
            <person name="Larimer J."/>
            <person name="McCowan C."/>
            <person name="Murphy C."/>
            <person name="Neiman D."/>
            <person name="Pearson M."/>
            <person name="Priest M."/>
            <person name="Roberts A."/>
            <person name="Saif S."/>
            <person name="Shea T."/>
            <person name="Sisk P."/>
            <person name="Sykes S."/>
            <person name="Wortman J."/>
            <person name="Nusbaum C."/>
            <person name="Birren B."/>
        </authorList>
    </citation>
    <scope>NUCLEOTIDE SEQUENCE</scope>
    <source>
        <strain evidence="4">ERTm6</strain>
    </source>
</reference>
<evidence type="ECO:0000256" key="1">
    <source>
        <dbReference type="SAM" id="Phobius"/>
    </source>
</evidence>